<evidence type="ECO:0000256" key="1">
    <source>
        <dbReference type="SAM" id="MobiDB-lite"/>
    </source>
</evidence>
<comment type="caution">
    <text evidence="2">The sequence shown here is derived from an EMBL/GenBank/DDBJ whole genome shotgun (WGS) entry which is preliminary data.</text>
</comment>
<protein>
    <submittedName>
        <fullName evidence="2">Uncharacterized protein</fullName>
    </submittedName>
</protein>
<feature type="region of interest" description="Disordered" evidence="1">
    <location>
        <begin position="47"/>
        <end position="80"/>
    </location>
</feature>
<proteinExistence type="predicted"/>
<dbReference type="AlphaFoldDB" id="A0A150TTJ5"/>
<gene>
    <name evidence="2" type="ORF">BE21_26180</name>
</gene>
<dbReference type="Proteomes" id="UP000075502">
    <property type="component" value="Unassembled WGS sequence"/>
</dbReference>
<name>A0A150TTJ5_SORCE</name>
<dbReference type="EMBL" id="JEME01001127">
    <property type="protein sequence ID" value="KYG08000.1"/>
    <property type="molecule type" value="Genomic_DNA"/>
</dbReference>
<reference evidence="2 3" key="1">
    <citation type="submission" date="2014-02" db="EMBL/GenBank/DDBJ databases">
        <title>The small core and large imbalanced accessory genome model reveals a collaborative survival strategy of Sorangium cellulosum strains in nature.</title>
        <authorList>
            <person name="Han K."/>
            <person name="Peng R."/>
            <person name="Blom J."/>
            <person name="Li Y.-Z."/>
        </authorList>
    </citation>
    <scope>NUCLEOTIDE SEQUENCE [LARGE SCALE GENOMIC DNA]</scope>
    <source>
        <strain evidence="2 3">So0007-03</strain>
    </source>
</reference>
<evidence type="ECO:0000313" key="3">
    <source>
        <dbReference type="Proteomes" id="UP000075502"/>
    </source>
</evidence>
<accession>A0A150TTJ5</accession>
<feature type="compositionally biased region" description="Basic and acidic residues" evidence="1">
    <location>
        <begin position="47"/>
        <end position="65"/>
    </location>
</feature>
<sequence length="80" mass="8580">MEPPPTGAAAAPGGVATDARSDALIYLLLGAISVRRTLLAELDPLREVRREQARLEDTRREDRGAPHPAAAGRGLRSLLR</sequence>
<organism evidence="2 3">
    <name type="scientific">Sorangium cellulosum</name>
    <name type="common">Polyangium cellulosum</name>
    <dbReference type="NCBI Taxonomy" id="56"/>
    <lineage>
        <taxon>Bacteria</taxon>
        <taxon>Pseudomonadati</taxon>
        <taxon>Myxococcota</taxon>
        <taxon>Polyangia</taxon>
        <taxon>Polyangiales</taxon>
        <taxon>Polyangiaceae</taxon>
        <taxon>Sorangium</taxon>
    </lineage>
</organism>
<evidence type="ECO:0000313" key="2">
    <source>
        <dbReference type="EMBL" id="KYG08000.1"/>
    </source>
</evidence>